<proteinExistence type="predicted"/>
<keyword evidence="3" id="KW-1185">Reference proteome</keyword>
<evidence type="ECO:0000256" key="1">
    <source>
        <dbReference type="SAM" id="Phobius"/>
    </source>
</evidence>
<dbReference type="EMBL" id="JAXAFO010000005">
    <property type="protein sequence ID" value="MDX6848565.1"/>
    <property type="molecule type" value="Genomic_DNA"/>
</dbReference>
<sequence>MSDLTVVIWFFVVVAVGYYWWRALMAKEVAFSAATRHCKEMGVQMLDQSVYLRRLWFKRNSKGALSLWRAFYFEFTSTGSDRYSGRVLMLGRRIEQVELEPHRVH</sequence>
<keyword evidence="1" id="KW-0472">Membrane</keyword>
<dbReference type="Pfam" id="PF11743">
    <property type="entry name" value="DUF3301"/>
    <property type="match status" value="1"/>
</dbReference>
<organism evidence="2 3">
    <name type="scientific">Gilvimarinus gilvus</name>
    <dbReference type="NCBI Taxonomy" id="3058038"/>
    <lineage>
        <taxon>Bacteria</taxon>
        <taxon>Pseudomonadati</taxon>
        <taxon>Pseudomonadota</taxon>
        <taxon>Gammaproteobacteria</taxon>
        <taxon>Cellvibrionales</taxon>
        <taxon>Cellvibrionaceae</taxon>
        <taxon>Gilvimarinus</taxon>
    </lineage>
</organism>
<reference evidence="2 3" key="1">
    <citation type="submission" date="2023-11" db="EMBL/GenBank/DDBJ databases">
        <title>Gilvimarinus fulvus sp. nov., isolated from the surface of Kelp.</title>
        <authorList>
            <person name="Sun Y.Y."/>
            <person name="Gong Y."/>
            <person name="Du Z.J."/>
        </authorList>
    </citation>
    <scope>NUCLEOTIDE SEQUENCE [LARGE SCALE GENOMIC DNA]</scope>
    <source>
        <strain evidence="2 3">SDUM040013</strain>
    </source>
</reference>
<keyword evidence="1" id="KW-0812">Transmembrane</keyword>
<dbReference type="Proteomes" id="UP001273505">
    <property type="component" value="Unassembled WGS sequence"/>
</dbReference>
<dbReference type="InterPro" id="IPR021732">
    <property type="entry name" value="DUF3301"/>
</dbReference>
<name>A0ABU4RUK7_9GAMM</name>
<evidence type="ECO:0000313" key="2">
    <source>
        <dbReference type="EMBL" id="MDX6848565.1"/>
    </source>
</evidence>
<feature type="transmembrane region" description="Helical" evidence="1">
    <location>
        <begin position="6"/>
        <end position="21"/>
    </location>
</feature>
<dbReference type="RefSeq" id="WP_302724716.1">
    <property type="nucleotide sequence ID" value="NZ_JAULRU010000823.1"/>
</dbReference>
<gene>
    <name evidence="2" type="ORF">SCD92_04290</name>
</gene>
<comment type="caution">
    <text evidence="2">The sequence shown here is derived from an EMBL/GenBank/DDBJ whole genome shotgun (WGS) entry which is preliminary data.</text>
</comment>
<accession>A0ABU4RUK7</accession>
<keyword evidence="1" id="KW-1133">Transmembrane helix</keyword>
<evidence type="ECO:0000313" key="3">
    <source>
        <dbReference type="Proteomes" id="UP001273505"/>
    </source>
</evidence>
<protein>
    <submittedName>
        <fullName evidence="2">DUF3301 domain-containing protein</fullName>
    </submittedName>
</protein>